<dbReference type="PANTHER" id="PTHR42683">
    <property type="entry name" value="ALDEHYDE REDUCTASE"/>
    <property type="match status" value="1"/>
</dbReference>
<evidence type="ECO:0000256" key="1">
    <source>
        <dbReference type="ARBA" id="ARBA00001947"/>
    </source>
</evidence>
<dbReference type="SUPFAM" id="SSF51735">
    <property type="entry name" value="NAD(P)-binding Rossmann-fold domains"/>
    <property type="match status" value="2"/>
</dbReference>
<dbReference type="FunFam" id="3.90.180.10:FF:000014">
    <property type="entry name" value="Cinnamyl alcohol dehydrogenase 2"/>
    <property type="match status" value="1"/>
</dbReference>
<evidence type="ECO:0000256" key="2">
    <source>
        <dbReference type="ARBA" id="ARBA00022723"/>
    </source>
</evidence>
<evidence type="ECO:0000256" key="3">
    <source>
        <dbReference type="ARBA" id="ARBA00022833"/>
    </source>
</evidence>
<dbReference type="Proteomes" id="UP000285624">
    <property type="component" value="Unassembled WGS sequence"/>
</dbReference>
<evidence type="ECO:0000313" key="10">
    <source>
        <dbReference type="Proteomes" id="UP000285883"/>
    </source>
</evidence>
<protein>
    <recommendedName>
        <fullName evidence="6">Enoyl reductase (ER) domain-containing protein</fullName>
    </recommendedName>
</protein>
<dbReference type="SMART" id="SM00829">
    <property type="entry name" value="PKS_ER"/>
    <property type="match status" value="1"/>
</dbReference>
<dbReference type="CDD" id="cd05283">
    <property type="entry name" value="CAD1"/>
    <property type="match status" value="2"/>
</dbReference>
<keyword evidence="3 5" id="KW-0862">Zinc</keyword>
<dbReference type="AlphaFoldDB" id="A0A3R7GHH3"/>
<keyword evidence="9" id="KW-1185">Reference proteome</keyword>
<comment type="similarity">
    <text evidence="5">Belongs to the zinc-containing alcohol dehydrogenase family.</text>
</comment>
<evidence type="ECO:0000313" key="8">
    <source>
        <dbReference type="EMBL" id="RLN80827.1"/>
    </source>
</evidence>
<evidence type="ECO:0000313" key="7">
    <source>
        <dbReference type="EMBL" id="RLN02018.1"/>
    </source>
</evidence>
<dbReference type="STRING" id="325452.A0A3R7GHH3"/>
<dbReference type="EMBL" id="MAYM02002266">
    <property type="protein sequence ID" value="RLN02018.1"/>
    <property type="molecule type" value="Genomic_DNA"/>
</dbReference>
<name>A0A3R7GHH3_9STRA</name>
<organism evidence="7 10">
    <name type="scientific">Phytophthora kernoviae</name>
    <dbReference type="NCBI Taxonomy" id="325452"/>
    <lineage>
        <taxon>Eukaryota</taxon>
        <taxon>Sar</taxon>
        <taxon>Stramenopiles</taxon>
        <taxon>Oomycota</taxon>
        <taxon>Peronosporomycetes</taxon>
        <taxon>Peronosporales</taxon>
        <taxon>Peronosporaceae</taxon>
        <taxon>Phytophthora</taxon>
    </lineage>
</organism>
<evidence type="ECO:0000256" key="5">
    <source>
        <dbReference type="RuleBase" id="RU361277"/>
    </source>
</evidence>
<dbReference type="Pfam" id="PF00107">
    <property type="entry name" value="ADH_zinc_N"/>
    <property type="match status" value="2"/>
</dbReference>
<comment type="cofactor">
    <cofactor evidence="1 5">
        <name>Zn(2+)</name>
        <dbReference type="ChEBI" id="CHEBI:29105"/>
    </cofactor>
</comment>
<dbReference type="InterPro" id="IPR036291">
    <property type="entry name" value="NAD(P)-bd_dom_sf"/>
</dbReference>
<dbReference type="Gene3D" id="3.90.180.10">
    <property type="entry name" value="Medium-chain alcohol dehydrogenases, catalytic domain"/>
    <property type="match status" value="2"/>
</dbReference>
<keyword evidence="4" id="KW-0560">Oxidoreductase</keyword>
<keyword evidence="2 5" id="KW-0479">Metal-binding</keyword>
<accession>A0A3R7GHH3</accession>
<dbReference type="Gene3D" id="3.40.50.720">
    <property type="entry name" value="NAD(P)-binding Rossmann-like Domain"/>
    <property type="match status" value="2"/>
</dbReference>
<evidence type="ECO:0000256" key="4">
    <source>
        <dbReference type="ARBA" id="ARBA00023002"/>
    </source>
</evidence>
<dbReference type="InterPro" id="IPR011032">
    <property type="entry name" value="GroES-like_sf"/>
</dbReference>
<dbReference type="FunFam" id="3.40.50.720:FF:001522">
    <property type="entry name" value="Uncharacterized protein"/>
    <property type="match status" value="2"/>
</dbReference>
<dbReference type="GO" id="GO:0016616">
    <property type="term" value="F:oxidoreductase activity, acting on the CH-OH group of donors, NAD or NADP as acceptor"/>
    <property type="evidence" value="ECO:0007669"/>
    <property type="project" value="InterPro"/>
</dbReference>
<comment type="caution">
    <text evidence="7">The sequence shown here is derived from an EMBL/GenBank/DDBJ whole genome shotgun (WGS) entry which is preliminary data.</text>
</comment>
<reference evidence="9 10" key="1">
    <citation type="submission" date="2018-07" db="EMBL/GenBank/DDBJ databases">
        <title>Genome sequencing of oomycete isolates from Chile give support for New Zealand origin for Phytophthora kernoviae and make available the first Nothophytophthora sp. genome.</title>
        <authorList>
            <person name="Studholme D.J."/>
            <person name="Sanfuentes E."/>
            <person name="Panda P."/>
            <person name="Hill R."/>
            <person name="Sambles C."/>
            <person name="Grant M."/>
            <person name="Williams N.M."/>
            <person name="Mcdougal R.L."/>
        </authorList>
    </citation>
    <scope>NUCLEOTIDE SEQUENCE [LARGE SCALE GENOMIC DNA]</scope>
    <source>
        <strain evidence="7">Chile2</strain>
        <strain evidence="8">Chile4</strain>
    </source>
</reference>
<dbReference type="SUPFAM" id="SSF50129">
    <property type="entry name" value="GroES-like"/>
    <property type="match status" value="2"/>
</dbReference>
<evidence type="ECO:0000313" key="9">
    <source>
        <dbReference type="Proteomes" id="UP000285624"/>
    </source>
</evidence>
<dbReference type="PROSITE" id="PS00059">
    <property type="entry name" value="ADH_ZINC"/>
    <property type="match status" value="2"/>
</dbReference>
<dbReference type="InterPro" id="IPR013149">
    <property type="entry name" value="ADH-like_C"/>
</dbReference>
<evidence type="ECO:0000259" key="6">
    <source>
        <dbReference type="SMART" id="SM00829"/>
    </source>
</evidence>
<dbReference type="Proteomes" id="UP000285883">
    <property type="component" value="Unassembled WGS sequence"/>
</dbReference>
<dbReference type="InterPro" id="IPR020843">
    <property type="entry name" value="ER"/>
</dbReference>
<dbReference type="InterPro" id="IPR047109">
    <property type="entry name" value="CAD-like"/>
</dbReference>
<dbReference type="InterPro" id="IPR013154">
    <property type="entry name" value="ADH-like_N"/>
</dbReference>
<sequence length="736" mass="79434">MATAPRTVNAYAAFEPSGKIVPFQYESRPLGVDDVEIKISHCGICGSDLHHLDSGWRPTLYPCVFGHEIIGEVTVVGDDVKHLSVGDRVGVGAQVWACLNKDPKAPCEDCADGENAYCNRSVITYDTKYEDGSVAYGGYADYVRVDSNFAFKIPENIPSASAAPLLCAGATVYTPLKHNVKPGDRVGVIGIGGLGHLAIQFIRALGAMPIAFSRSANKEKEVLALGAEEFYNLSDPVDEKKAVNSVNVLLLTADATNMPYNTYLSLVKKRGTLIMVGVPNDGVKFKPMFVVAKGIKWVGSLIGSIQDIKDMLALASEKNVRAVIQQMPMSKVNDGIAMVRSGKIVSQLTEIVASSESLFSRKAYLRIRIRPSTPSFKPRTFTPPHTMPTTFNGYAAFDKTGMCKPWQFEPRPLGSEDVEIKISHCGICGSDVHTLDSGWGPTPYPCVAGHEIVGEVTTIGTNVKNLAVGNRVGVGAQAWACLNRDPNDKCRDCADGEDAVCDQSVFTINAAYKDGSRQQGGFADYIRVDNNYAFKIPEALPSDVAAPLLCAGATVFTPLKQEGVKAGDRVGVIGIGGLGHIAIQFIRALGATPIAFSRSANKEQEIRSLGAEEFYNLGDPEDQKKAASSVDFLLLTADAADMPYDLYLGLVRKRGTFIMVGLPPDQVKITPWFLVPRAVRVRGSAIGSIADIKDMLELAAKTGVRPIIQKLPMTKVNEGLDMVRDGHVRYRVVLEN</sequence>
<dbReference type="InterPro" id="IPR002328">
    <property type="entry name" value="ADH_Zn_CS"/>
</dbReference>
<dbReference type="EMBL" id="MBDN02000097">
    <property type="protein sequence ID" value="RLN80827.1"/>
    <property type="molecule type" value="Genomic_DNA"/>
</dbReference>
<dbReference type="GO" id="GO:0008270">
    <property type="term" value="F:zinc ion binding"/>
    <property type="evidence" value="ECO:0007669"/>
    <property type="project" value="InterPro"/>
</dbReference>
<feature type="domain" description="Enoyl reductase (ER)" evidence="6">
    <location>
        <begin position="395"/>
        <end position="734"/>
    </location>
</feature>
<dbReference type="Pfam" id="PF08240">
    <property type="entry name" value="ADH_N"/>
    <property type="match status" value="2"/>
</dbReference>
<gene>
    <name evidence="7" type="ORF">BBI17_004358</name>
    <name evidence="8" type="ORF">BBO99_00004230</name>
</gene>
<proteinExistence type="inferred from homology"/>